<proteinExistence type="evidence at transcript level"/>
<sequence length="41" mass="5054">MKEWIFRLFSEMSSLQTSYWMTNGMQSYQTLGWPDWDLQMV</sequence>
<dbReference type="AlphaFoldDB" id="A9PIY7"/>
<accession>A9PIY7</accession>
<organism evidence="1">
    <name type="scientific">Populus trichocarpa x Populus deltoides</name>
    <dbReference type="NCBI Taxonomy" id="3695"/>
    <lineage>
        <taxon>Eukaryota</taxon>
        <taxon>Viridiplantae</taxon>
        <taxon>Streptophyta</taxon>
        <taxon>Embryophyta</taxon>
        <taxon>Tracheophyta</taxon>
        <taxon>Spermatophyta</taxon>
        <taxon>Magnoliopsida</taxon>
        <taxon>eudicotyledons</taxon>
        <taxon>Gunneridae</taxon>
        <taxon>Pentapetalae</taxon>
        <taxon>rosids</taxon>
        <taxon>fabids</taxon>
        <taxon>Malpighiales</taxon>
        <taxon>Salicaceae</taxon>
        <taxon>Saliceae</taxon>
        <taxon>Populus</taxon>
    </lineage>
</organism>
<reference evidence="1" key="1">
    <citation type="journal article" date="2008" name="BMC Genomics">
        <title>Analysis of 4,664 high-quality sequence-finished poplar full-length cDNA clones and their utility for the discovery of genes responding to insect feeding.</title>
        <authorList>
            <person name="Ralph S.G."/>
            <person name="Chun H.J."/>
            <person name="Cooper D."/>
            <person name="Kirkpatrick R."/>
            <person name="Kolosova N."/>
            <person name="Gunter L."/>
            <person name="Tuskan G.A."/>
            <person name="Douglas C.J."/>
            <person name="Holt R.A."/>
            <person name="Jones S.J."/>
            <person name="Marra M.A."/>
            <person name="Bohlmann J."/>
        </authorList>
    </citation>
    <scope>NUCLEOTIDE SEQUENCE</scope>
    <source>
        <tissue evidence="1">Sapling trees one metre in height and grown under greenhouse conditions were exposed to continuous feeding by Malacosoma disstria Hubner</tissue>
    </source>
</reference>
<protein>
    <submittedName>
        <fullName evidence="1">Uncharacterized protein</fullName>
    </submittedName>
</protein>
<evidence type="ECO:0000313" key="1">
    <source>
        <dbReference type="EMBL" id="ABK96340.1"/>
    </source>
</evidence>
<name>A9PIY7_9ROSI</name>
<dbReference type="EMBL" id="EF148367">
    <property type="protein sequence ID" value="ABK96340.1"/>
    <property type="molecule type" value="mRNA"/>
</dbReference>